<dbReference type="Gene3D" id="1.25.40.10">
    <property type="entry name" value="Tetratricopeptide repeat domain"/>
    <property type="match status" value="3"/>
</dbReference>
<dbReference type="EMBL" id="JAOCIL010000003">
    <property type="protein sequence ID" value="MDH1440261.1"/>
    <property type="molecule type" value="Genomic_DNA"/>
</dbReference>
<organism evidence="1 2">
    <name type="scientific">Acinetobacter johnsonii</name>
    <dbReference type="NCBI Taxonomy" id="40214"/>
    <lineage>
        <taxon>Bacteria</taxon>
        <taxon>Pseudomonadati</taxon>
        <taxon>Pseudomonadota</taxon>
        <taxon>Gammaproteobacteria</taxon>
        <taxon>Moraxellales</taxon>
        <taxon>Moraxellaceae</taxon>
        <taxon>Acinetobacter</taxon>
    </lineage>
</organism>
<evidence type="ECO:0000313" key="2">
    <source>
        <dbReference type="Proteomes" id="UP001161567"/>
    </source>
</evidence>
<proteinExistence type="predicted"/>
<dbReference type="PANTHER" id="PTHR11102:SF160">
    <property type="entry name" value="ERAD-ASSOCIATED E3 UBIQUITIN-PROTEIN LIGASE COMPONENT HRD3"/>
    <property type="match status" value="1"/>
</dbReference>
<dbReference type="RefSeq" id="WP_279747195.1">
    <property type="nucleotide sequence ID" value="NZ_JAOCIL010000003.1"/>
</dbReference>
<dbReference type="SMART" id="SM00671">
    <property type="entry name" value="SEL1"/>
    <property type="match status" value="6"/>
</dbReference>
<dbReference type="PANTHER" id="PTHR11102">
    <property type="entry name" value="SEL-1-LIKE PROTEIN"/>
    <property type="match status" value="1"/>
</dbReference>
<name>A0AA42U7M6_ACIJO</name>
<gene>
    <name evidence="1" type="ORF">N5I27_18410</name>
</gene>
<dbReference type="InterPro" id="IPR050767">
    <property type="entry name" value="Sel1_AlgK"/>
</dbReference>
<dbReference type="Pfam" id="PF08238">
    <property type="entry name" value="Sel1"/>
    <property type="match status" value="6"/>
</dbReference>
<dbReference type="InterPro" id="IPR011990">
    <property type="entry name" value="TPR-like_helical_dom_sf"/>
</dbReference>
<reference evidence="1" key="1">
    <citation type="submission" date="2022-09" db="EMBL/GenBank/DDBJ databases">
        <title>Intensive care unit water sources are persistently colonized with multi-drug resistant bacteria and are the site of extensive horizontal gene transfer of antibiotic resistance genes.</title>
        <authorList>
            <person name="Diorio-Toth L."/>
        </authorList>
    </citation>
    <scope>NUCLEOTIDE SEQUENCE</scope>
    <source>
        <strain evidence="1">GD03725</strain>
    </source>
</reference>
<dbReference type="InterPro" id="IPR006597">
    <property type="entry name" value="Sel1-like"/>
</dbReference>
<dbReference type="AlphaFoldDB" id="A0AA42U7M6"/>
<accession>A0AA42U7M6</accession>
<comment type="caution">
    <text evidence="1">The sequence shown here is derived from an EMBL/GenBank/DDBJ whole genome shotgun (WGS) entry which is preliminary data.</text>
</comment>
<protein>
    <submittedName>
        <fullName evidence="1">Sel1 repeat family protein</fullName>
    </submittedName>
</protein>
<sequence>MILIWGVIVGIVIYIIWKLTCSFNTKGPTENSKNDEYTNFRLGEQYNTGTNRDPKKAFQFYSLATIQGHKVARSRLAEMYCLGEAIPIDYDKSLEIFSSLCNSYKSEIPQQHILSFFQYFIEHKLTPHDANKFVASLTERANSESLFSQFLLGEMYFSGIKVEKNIEKSLYWYLKAANNVKDVDCGTHTYNLKNEAQYILANYYKNLDLTKESCQKSAYWYVEALNSYHMAAYNLLLSLTSTQDDIFFDSKEHQIKFLEYLYKALLTNAEKKLIESQKMLSNMYSHGIYPEQDYMKSLYWLKKAAEQGSQESNYLVGTRYEDGCGTEKDIQKAIFWYRRAPSYGPALSRLNELTKPQS</sequence>
<evidence type="ECO:0000313" key="1">
    <source>
        <dbReference type="EMBL" id="MDH1440261.1"/>
    </source>
</evidence>
<dbReference type="SUPFAM" id="SSF81901">
    <property type="entry name" value="HCP-like"/>
    <property type="match status" value="2"/>
</dbReference>
<dbReference type="Proteomes" id="UP001161567">
    <property type="component" value="Unassembled WGS sequence"/>
</dbReference>